<dbReference type="Proteomes" id="UP000194136">
    <property type="component" value="Chromosome 2"/>
</dbReference>
<organism evidence="1 2">
    <name type="scientific">Vibrio syngnathi</name>
    <dbReference type="NCBI Taxonomy" id="3034029"/>
    <lineage>
        <taxon>Bacteria</taxon>
        <taxon>Pseudomonadati</taxon>
        <taxon>Pseudomonadota</taxon>
        <taxon>Gammaproteobacteria</taxon>
        <taxon>Vibrionales</taxon>
        <taxon>Vibrionaceae</taxon>
        <taxon>Vibrio</taxon>
    </lineage>
</organism>
<evidence type="ECO:0000313" key="1">
    <source>
        <dbReference type="EMBL" id="ARP40574.1"/>
    </source>
</evidence>
<dbReference type="AlphaFoldDB" id="A0AA34TT69"/>
<sequence>MADVQSDMADAQGNIVNAQKLEPRPTAYSLSIFTIYSQSGCNPINQTQSVDLVDTNGELGR</sequence>
<name>A0AA34TT69_9VIBR</name>
<evidence type="ECO:0000313" key="2">
    <source>
        <dbReference type="Proteomes" id="UP000194136"/>
    </source>
</evidence>
<keyword evidence="2" id="KW-1185">Reference proteome</keyword>
<accession>A0AA34TT69</accession>
<protein>
    <submittedName>
        <fullName evidence="1">Uncharacterized protein</fullName>
    </submittedName>
</protein>
<dbReference type="KEGG" id="vsy:K08M4_39130"/>
<proteinExistence type="predicted"/>
<reference evidence="1 2" key="1">
    <citation type="submission" date="2016-10" db="EMBL/GenBank/DDBJ databases">
        <title>The High Quality Genome of Vibrio splendidus K08M4.</title>
        <authorList>
            <person name="Wendling C."/>
            <person name="Chibani C.M."/>
            <person name="Hertel R."/>
            <person name="Sproer C."/>
            <person name="Bunk B."/>
            <person name="Overmann J."/>
            <person name="Roth O."/>
            <person name="Liesegang H."/>
        </authorList>
    </citation>
    <scope>NUCLEOTIDE SEQUENCE [LARGE SCALE GENOMIC DNA]</scope>
    <source>
        <strain evidence="1 2">K08M4</strain>
    </source>
</reference>
<gene>
    <name evidence="1" type="ORF">K08M4_39130</name>
</gene>
<dbReference type="EMBL" id="CP017917">
    <property type="protein sequence ID" value="ARP40574.1"/>
    <property type="molecule type" value="Genomic_DNA"/>
</dbReference>